<dbReference type="CDD" id="cd02209">
    <property type="entry name" value="cupin_XRE_C"/>
    <property type="match status" value="1"/>
</dbReference>
<name>A0ABV0AFS9_9FLAO</name>
<organism evidence="3 4">
    <name type="scientific">Mariniflexile soesokkakense</name>
    <dbReference type="NCBI Taxonomy" id="1343160"/>
    <lineage>
        <taxon>Bacteria</taxon>
        <taxon>Pseudomonadati</taxon>
        <taxon>Bacteroidota</taxon>
        <taxon>Flavobacteriia</taxon>
        <taxon>Flavobacteriales</taxon>
        <taxon>Flavobacteriaceae</taxon>
        <taxon>Mariniflexile</taxon>
    </lineage>
</organism>
<dbReference type="Gene3D" id="2.60.120.10">
    <property type="entry name" value="Jelly Rolls"/>
    <property type="match status" value="1"/>
</dbReference>
<dbReference type="Proteomes" id="UP001416393">
    <property type="component" value="Unassembled WGS sequence"/>
</dbReference>
<dbReference type="SUPFAM" id="SSF51182">
    <property type="entry name" value="RmlC-like cupins"/>
    <property type="match status" value="1"/>
</dbReference>
<accession>A0ABV0AFS9</accession>
<dbReference type="EMBL" id="JAZHYP010000007">
    <property type="protein sequence ID" value="MEN3324760.1"/>
    <property type="molecule type" value="Genomic_DNA"/>
</dbReference>
<dbReference type="InterPro" id="IPR011051">
    <property type="entry name" value="RmlC_Cupin_sf"/>
</dbReference>
<protein>
    <submittedName>
        <fullName evidence="3">Cupin domain-containing protein</fullName>
    </submittedName>
</protein>
<gene>
    <name evidence="3" type="ORF">VP395_13555</name>
</gene>
<sequence>MKNSFLFLFTSLTICFSLSAQDKPETTPTEKKYSIENCVSELTMDKTIPTEVGYQFWFADKDFIDGRTLKMSVVAPGLSTHPPHKHVEDEFFFVVEGTAEFYLDGKTTVAGAYTSFYCPSWMEHGIKNVGDTQLKYLVIKKYQK</sequence>
<proteinExistence type="predicted"/>
<feature type="domain" description="Cupin type-2" evidence="2">
    <location>
        <begin position="73"/>
        <end position="139"/>
    </location>
</feature>
<evidence type="ECO:0000313" key="3">
    <source>
        <dbReference type="EMBL" id="MEN3324760.1"/>
    </source>
</evidence>
<keyword evidence="4" id="KW-1185">Reference proteome</keyword>
<comment type="caution">
    <text evidence="3">The sequence shown here is derived from an EMBL/GenBank/DDBJ whole genome shotgun (WGS) entry which is preliminary data.</text>
</comment>
<feature type="chain" id="PRO_5046199094" evidence="1">
    <location>
        <begin position="21"/>
        <end position="144"/>
    </location>
</feature>
<evidence type="ECO:0000259" key="2">
    <source>
        <dbReference type="Pfam" id="PF07883"/>
    </source>
</evidence>
<dbReference type="InterPro" id="IPR013096">
    <property type="entry name" value="Cupin_2"/>
</dbReference>
<feature type="signal peptide" evidence="1">
    <location>
        <begin position="1"/>
        <end position="20"/>
    </location>
</feature>
<keyword evidence="1" id="KW-0732">Signal</keyword>
<dbReference type="InterPro" id="IPR014710">
    <property type="entry name" value="RmlC-like_jellyroll"/>
</dbReference>
<reference evidence="3 4" key="1">
    <citation type="submission" date="2024-01" db="EMBL/GenBank/DDBJ databases">
        <title>Mariniflexile litorale sp. nov., isolated from the shallow sediments of the Sea of Japan.</title>
        <authorList>
            <person name="Romanenko L."/>
            <person name="Bystritskaya E."/>
            <person name="Isaeva M."/>
        </authorList>
    </citation>
    <scope>NUCLEOTIDE SEQUENCE [LARGE SCALE GENOMIC DNA]</scope>
    <source>
        <strain evidence="3 4">KCTC 32427</strain>
    </source>
</reference>
<evidence type="ECO:0000256" key="1">
    <source>
        <dbReference type="SAM" id="SignalP"/>
    </source>
</evidence>
<dbReference type="RefSeq" id="WP_346242559.1">
    <property type="nucleotide sequence ID" value="NZ_JAZHYP010000007.1"/>
</dbReference>
<evidence type="ECO:0000313" key="4">
    <source>
        <dbReference type="Proteomes" id="UP001416393"/>
    </source>
</evidence>
<dbReference type="Pfam" id="PF07883">
    <property type="entry name" value="Cupin_2"/>
    <property type="match status" value="1"/>
</dbReference>